<dbReference type="Gene3D" id="2.60.40.60">
    <property type="entry name" value="Cadherins"/>
    <property type="match status" value="4"/>
</dbReference>
<evidence type="ECO:0000313" key="11">
    <source>
        <dbReference type="Proteomes" id="UP000472273"/>
    </source>
</evidence>
<evidence type="ECO:0000256" key="6">
    <source>
        <dbReference type="ARBA" id="ARBA00023136"/>
    </source>
</evidence>
<evidence type="ECO:0000256" key="7">
    <source>
        <dbReference type="ARBA" id="ARBA00023180"/>
    </source>
</evidence>
<keyword evidence="4 8" id="KW-0106">Calcium</keyword>
<keyword evidence="2" id="KW-0812">Transmembrane</keyword>
<dbReference type="GO" id="GO:0005509">
    <property type="term" value="F:calcium ion binding"/>
    <property type="evidence" value="ECO:0007669"/>
    <property type="project" value="UniProtKB-UniRule"/>
</dbReference>
<keyword evidence="6" id="KW-0472">Membrane</keyword>
<sequence length="251" mass="27147">HMEDWRSPPRSGTATLSVRVLDANDNAPAFPRGALLTLELPEDAPPGALLLELDAADADEGANGLDPLSGRLALYLVLTTGALDRERVAEYNLTLVAEDLACDGGRPSLCGCTLVVVRVEDQNDNAPQIISPPLLNGSADLPLPLIAPPGFLIAQLAARDNDAGRNSELAFSLLEGAPRLFAVQPRTGELFLRERVPREVAPGSAFRLVVAVEDGGQPSLTCTNRNRIEKKIWNKIEKKIWNRKEIFFGIE</sequence>
<evidence type="ECO:0000256" key="1">
    <source>
        <dbReference type="ARBA" id="ARBA00004167"/>
    </source>
</evidence>
<dbReference type="Pfam" id="PF00028">
    <property type="entry name" value="Cadherin"/>
    <property type="match status" value="1"/>
</dbReference>
<evidence type="ECO:0000256" key="8">
    <source>
        <dbReference type="PROSITE-ProRule" id="PRU00043"/>
    </source>
</evidence>
<dbReference type="AlphaFoldDB" id="A0A670Y8H6"/>
<evidence type="ECO:0000256" key="3">
    <source>
        <dbReference type="ARBA" id="ARBA00022737"/>
    </source>
</evidence>
<evidence type="ECO:0000256" key="2">
    <source>
        <dbReference type="ARBA" id="ARBA00022692"/>
    </source>
</evidence>
<reference evidence="10" key="2">
    <citation type="submission" date="2025-09" db="UniProtKB">
        <authorList>
            <consortium name="Ensembl"/>
        </authorList>
    </citation>
    <scope>IDENTIFICATION</scope>
</reference>
<dbReference type="InterPro" id="IPR002126">
    <property type="entry name" value="Cadherin-like_dom"/>
</dbReference>
<comment type="subcellular location">
    <subcellularLocation>
        <location evidence="1">Membrane</location>
        <topology evidence="1">Single-pass membrane protein</topology>
    </subcellularLocation>
</comment>
<dbReference type="PRINTS" id="PR00205">
    <property type="entry name" value="CADHERIN"/>
</dbReference>
<keyword evidence="5" id="KW-1133">Transmembrane helix</keyword>
<dbReference type="PROSITE" id="PS50268">
    <property type="entry name" value="CADHERIN_2"/>
    <property type="match status" value="2"/>
</dbReference>
<evidence type="ECO:0000256" key="4">
    <source>
        <dbReference type="ARBA" id="ARBA00022837"/>
    </source>
</evidence>
<feature type="domain" description="Cadherin" evidence="9">
    <location>
        <begin position="147"/>
        <end position="223"/>
    </location>
</feature>
<dbReference type="InterPro" id="IPR020894">
    <property type="entry name" value="Cadherin_CS"/>
</dbReference>
<evidence type="ECO:0000313" key="10">
    <source>
        <dbReference type="Ensembl" id="ENSPTXP00000008066.1"/>
    </source>
</evidence>
<dbReference type="Proteomes" id="UP000472273">
    <property type="component" value="Unplaced"/>
</dbReference>
<proteinExistence type="predicted"/>
<dbReference type="InterPro" id="IPR050174">
    <property type="entry name" value="Protocadherin/Cadherin-CA"/>
</dbReference>
<name>A0A670Y8H6_PSETE</name>
<dbReference type="GO" id="GO:0007156">
    <property type="term" value="P:homophilic cell adhesion via plasma membrane adhesion molecules"/>
    <property type="evidence" value="ECO:0007669"/>
    <property type="project" value="InterPro"/>
</dbReference>
<dbReference type="PROSITE" id="PS00232">
    <property type="entry name" value="CADHERIN_1"/>
    <property type="match status" value="2"/>
</dbReference>
<evidence type="ECO:0000259" key="9">
    <source>
        <dbReference type="PROSITE" id="PS50268"/>
    </source>
</evidence>
<reference evidence="10" key="1">
    <citation type="submission" date="2025-08" db="UniProtKB">
        <authorList>
            <consortium name="Ensembl"/>
        </authorList>
    </citation>
    <scope>IDENTIFICATION</scope>
</reference>
<keyword evidence="7" id="KW-0325">Glycoprotein</keyword>
<dbReference type="SMART" id="SM00112">
    <property type="entry name" value="CA"/>
    <property type="match status" value="2"/>
</dbReference>
<feature type="domain" description="Cadherin" evidence="9">
    <location>
        <begin position="12"/>
        <end position="129"/>
    </location>
</feature>
<accession>A0A670Y8H6</accession>
<dbReference type="SUPFAM" id="SSF49313">
    <property type="entry name" value="Cadherin-like"/>
    <property type="match status" value="2"/>
</dbReference>
<evidence type="ECO:0000256" key="5">
    <source>
        <dbReference type="ARBA" id="ARBA00022989"/>
    </source>
</evidence>
<dbReference type="Ensembl" id="ENSPTXT00000008349.1">
    <property type="protein sequence ID" value="ENSPTXP00000008066.1"/>
    <property type="gene ID" value="ENSPTXG00000005862.1"/>
</dbReference>
<dbReference type="GO" id="GO:0005886">
    <property type="term" value="C:plasma membrane"/>
    <property type="evidence" value="ECO:0007669"/>
    <property type="project" value="InterPro"/>
</dbReference>
<dbReference type="CDD" id="cd11304">
    <property type="entry name" value="Cadherin_repeat"/>
    <property type="match status" value="3"/>
</dbReference>
<dbReference type="PANTHER" id="PTHR24028:SF46">
    <property type="entry name" value="PROTOCADHERIN-8"/>
    <property type="match status" value="1"/>
</dbReference>
<keyword evidence="3" id="KW-0677">Repeat</keyword>
<keyword evidence="11" id="KW-1185">Reference proteome</keyword>
<organism evidence="10 11">
    <name type="scientific">Pseudonaja textilis</name>
    <name type="common">Eastern brown snake</name>
    <dbReference type="NCBI Taxonomy" id="8673"/>
    <lineage>
        <taxon>Eukaryota</taxon>
        <taxon>Metazoa</taxon>
        <taxon>Chordata</taxon>
        <taxon>Craniata</taxon>
        <taxon>Vertebrata</taxon>
        <taxon>Euteleostomi</taxon>
        <taxon>Lepidosauria</taxon>
        <taxon>Squamata</taxon>
        <taxon>Bifurcata</taxon>
        <taxon>Unidentata</taxon>
        <taxon>Episquamata</taxon>
        <taxon>Toxicofera</taxon>
        <taxon>Serpentes</taxon>
        <taxon>Colubroidea</taxon>
        <taxon>Elapidae</taxon>
        <taxon>Hydrophiinae</taxon>
        <taxon>Pseudonaja</taxon>
    </lineage>
</organism>
<dbReference type="GeneTree" id="ENSGT00940000155219"/>
<dbReference type="InterPro" id="IPR015919">
    <property type="entry name" value="Cadherin-like_sf"/>
</dbReference>
<protein>
    <recommendedName>
        <fullName evidence="9">Cadherin domain-containing protein</fullName>
    </recommendedName>
</protein>
<dbReference type="PANTHER" id="PTHR24028">
    <property type="entry name" value="CADHERIN-87A"/>
    <property type="match status" value="1"/>
</dbReference>